<dbReference type="PANTHER" id="PTHR31944">
    <property type="entry name" value="HEME-RESPONSIVE ZINC FINGER TRANSCRIPTION FACTOR HAP1"/>
    <property type="match status" value="1"/>
</dbReference>
<reference evidence="7" key="1">
    <citation type="submission" date="2020-04" db="EMBL/GenBank/DDBJ databases">
        <title>Genome Assembly and Annotation of Botryosphaeria dothidea sdau 11-99, a Latent Pathogen of Apple Fruit Ring Rot in China.</title>
        <authorList>
            <person name="Yu C."/>
            <person name="Diao Y."/>
            <person name="Lu Q."/>
            <person name="Zhao J."/>
            <person name="Cui S."/>
            <person name="Peng C."/>
            <person name="He B."/>
            <person name="Liu H."/>
        </authorList>
    </citation>
    <scope>NUCLEOTIDE SEQUENCE [LARGE SCALE GENOMIC DNA]</scope>
    <source>
        <strain evidence="7">Sdau11-99</strain>
    </source>
</reference>
<proteinExistence type="predicted"/>
<protein>
    <submittedName>
        <fullName evidence="7">Transcription factor</fullName>
    </submittedName>
</protein>
<dbReference type="GO" id="GO:0000978">
    <property type="term" value="F:RNA polymerase II cis-regulatory region sequence-specific DNA binding"/>
    <property type="evidence" value="ECO:0007669"/>
    <property type="project" value="TreeGrafter"/>
</dbReference>
<evidence type="ECO:0000256" key="1">
    <source>
        <dbReference type="ARBA" id="ARBA00022723"/>
    </source>
</evidence>
<keyword evidence="5" id="KW-0804">Transcription</keyword>
<keyword evidence="6" id="KW-0539">Nucleus</keyword>
<dbReference type="GO" id="GO:0001228">
    <property type="term" value="F:DNA-binding transcription activator activity, RNA polymerase II-specific"/>
    <property type="evidence" value="ECO:0007669"/>
    <property type="project" value="TreeGrafter"/>
</dbReference>
<dbReference type="PANTHER" id="PTHR31944:SF131">
    <property type="entry name" value="HEME-RESPONSIVE ZINC FINGER TRANSCRIPTION FACTOR HAP1"/>
    <property type="match status" value="1"/>
</dbReference>
<evidence type="ECO:0000313" key="7">
    <source>
        <dbReference type="EMBL" id="KAF4307524.1"/>
    </source>
</evidence>
<comment type="caution">
    <text evidence="7">The sequence shown here is derived from an EMBL/GenBank/DDBJ whole genome shotgun (WGS) entry which is preliminary data.</text>
</comment>
<keyword evidence="1" id="KW-0479">Metal-binding</keyword>
<dbReference type="CDD" id="cd12148">
    <property type="entry name" value="fungal_TF_MHR"/>
    <property type="match status" value="1"/>
</dbReference>
<keyword evidence="4" id="KW-0238">DNA-binding</keyword>
<evidence type="ECO:0000256" key="5">
    <source>
        <dbReference type="ARBA" id="ARBA00023163"/>
    </source>
</evidence>
<evidence type="ECO:0000256" key="6">
    <source>
        <dbReference type="ARBA" id="ARBA00023242"/>
    </source>
</evidence>
<evidence type="ECO:0000256" key="3">
    <source>
        <dbReference type="ARBA" id="ARBA00023015"/>
    </source>
</evidence>
<keyword evidence="2" id="KW-0862">Zinc</keyword>
<evidence type="ECO:0000256" key="2">
    <source>
        <dbReference type="ARBA" id="ARBA00022833"/>
    </source>
</evidence>
<evidence type="ECO:0000313" key="8">
    <source>
        <dbReference type="Proteomes" id="UP000572817"/>
    </source>
</evidence>
<sequence length="184" mass="21478">MLRFDKLAPNRYPQVRELMAKCKQYARQAKKHPSIFEATLSELRDKAPPRNIADRLFKSYLESFETVFRLHHITTLKHEYEEYWSDPISAKDGFIVKLLLVLALGTCFDDHDSAESFYQASMQWVVAAHAWANSPYNKRRSSLVEVQIHCLLLLNNFPFNFETPNSGALSNTLFSDPIYWPFQE</sequence>
<gene>
    <name evidence="7" type="ORF">GTA08_BOTSDO04128</name>
</gene>
<keyword evidence="8" id="KW-1185">Reference proteome</keyword>
<keyword evidence="3" id="KW-0805">Transcription regulation</keyword>
<name>A0A8H4N1N0_9PEZI</name>
<dbReference type="EMBL" id="WWBZ02000022">
    <property type="protein sequence ID" value="KAF4307524.1"/>
    <property type="molecule type" value="Genomic_DNA"/>
</dbReference>
<dbReference type="GO" id="GO:0005634">
    <property type="term" value="C:nucleus"/>
    <property type="evidence" value="ECO:0007669"/>
    <property type="project" value="TreeGrafter"/>
</dbReference>
<dbReference type="AlphaFoldDB" id="A0A8H4N1N0"/>
<dbReference type="GO" id="GO:0046872">
    <property type="term" value="F:metal ion binding"/>
    <property type="evidence" value="ECO:0007669"/>
    <property type="project" value="UniProtKB-KW"/>
</dbReference>
<organism evidence="7 8">
    <name type="scientific">Botryosphaeria dothidea</name>
    <dbReference type="NCBI Taxonomy" id="55169"/>
    <lineage>
        <taxon>Eukaryota</taxon>
        <taxon>Fungi</taxon>
        <taxon>Dikarya</taxon>
        <taxon>Ascomycota</taxon>
        <taxon>Pezizomycotina</taxon>
        <taxon>Dothideomycetes</taxon>
        <taxon>Dothideomycetes incertae sedis</taxon>
        <taxon>Botryosphaeriales</taxon>
        <taxon>Botryosphaeriaceae</taxon>
        <taxon>Botryosphaeria</taxon>
    </lineage>
</organism>
<dbReference type="InterPro" id="IPR051430">
    <property type="entry name" value="Fungal_TF_Env_Response"/>
</dbReference>
<dbReference type="Proteomes" id="UP000572817">
    <property type="component" value="Unassembled WGS sequence"/>
</dbReference>
<evidence type="ECO:0000256" key="4">
    <source>
        <dbReference type="ARBA" id="ARBA00023125"/>
    </source>
</evidence>
<accession>A0A8H4N1N0</accession>
<dbReference type="OrthoDB" id="4337792at2759"/>